<dbReference type="InterPro" id="IPR036388">
    <property type="entry name" value="WH-like_DNA-bd_sf"/>
</dbReference>
<keyword evidence="3" id="KW-0902">Two-component regulatory system</keyword>
<dbReference type="RefSeq" id="WP_066144383.1">
    <property type="nucleotide sequence ID" value="NZ_CBCSGM010000004.1"/>
</dbReference>
<accession>A0A2X4ZQU4</accession>
<evidence type="ECO:0000256" key="4">
    <source>
        <dbReference type="ARBA" id="ARBA00023015"/>
    </source>
</evidence>
<dbReference type="PROSITE" id="PS50110">
    <property type="entry name" value="RESPONSE_REGULATORY"/>
    <property type="match status" value="1"/>
</dbReference>
<dbReference type="SUPFAM" id="SSF46894">
    <property type="entry name" value="C-terminal effector domain of the bipartite response regulators"/>
    <property type="match status" value="1"/>
</dbReference>
<name>A0A2X4ZQU4_LEDLE</name>
<dbReference type="InterPro" id="IPR039420">
    <property type="entry name" value="WalR-like"/>
</dbReference>
<dbReference type="Pfam" id="PF00072">
    <property type="entry name" value="Response_reg"/>
    <property type="match status" value="1"/>
</dbReference>
<dbReference type="Gene3D" id="1.10.10.10">
    <property type="entry name" value="Winged helix-like DNA-binding domain superfamily/Winged helix DNA-binding domain"/>
    <property type="match status" value="1"/>
</dbReference>
<evidence type="ECO:0000259" key="8">
    <source>
        <dbReference type="PROSITE" id="PS50110"/>
    </source>
</evidence>
<evidence type="ECO:0000256" key="7">
    <source>
        <dbReference type="PROSITE-ProRule" id="PRU00169"/>
    </source>
</evidence>
<sequence length="267" mass="31250">MKVILVDDEPILLTHLEKLFKDIDGIQLIGMYSNPYQAIEAVLRDKPDVVFLDIEMPEINGIEVAEKIQNNLPLINIVFVTAYSEYAVKAFEINAVDYLLKPLNRNRLLKTVQRFQVNNNSKELPVQTPMVCCFQSFQFIDAQSQKLQVRWRTNKAEELFLFLLHNRQKPIRKEMILDLFWPETEWDRAYTHMYTTIYQIRKALKSANLHIKIKSLGESYILDLNGVKLDVDELEKGINQYPFVNSKTLTYHQNIMALYQGDYLAES</sequence>
<dbReference type="GO" id="GO:0005829">
    <property type="term" value="C:cytosol"/>
    <property type="evidence" value="ECO:0007669"/>
    <property type="project" value="TreeGrafter"/>
</dbReference>
<dbReference type="SMART" id="SM00448">
    <property type="entry name" value="REC"/>
    <property type="match status" value="1"/>
</dbReference>
<evidence type="ECO:0000256" key="6">
    <source>
        <dbReference type="ARBA" id="ARBA00023163"/>
    </source>
</evidence>
<keyword evidence="2 7" id="KW-0597">Phosphoprotein</keyword>
<gene>
    <name evidence="9" type="primary">yehT_1</name>
    <name evidence="9" type="ORF">NCTC4824_03759</name>
</gene>
<dbReference type="InterPro" id="IPR001789">
    <property type="entry name" value="Sig_transdc_resp-reg_receiver"/>
</dbReference>
<proteinExistence type="predicted"/>
<protein>
    <submittedName>
        <fullName evidence="9">Two-component response regulator</fullName>
    </submittedName>
</protein>
<dbReference type="Proteomes" id="UP000249134">
    <property type="component" value="Chromosome 1"/>
</dbReference>
<organism evidence="9 10">
    <name type="scientific">Lederbergia lenta</name>
    <name type="common">Bacillus lentus</name>
    <dbReference type="NCBI Taxonomy" id="1467"/>
    <lineage>
        <taxon>Bacteria</taxon>
        <taxon>Bacillati</taxon>
        <taxon>Bacillota</taxon>
        <taxon>Bacilli</taxon>
        <taxon>Bacillales</taxon>
        <taxon>Bacillaceae</taxon>
        <taxon>Lederbergia</taxon>
    </lineage>
</organism>
<dbReference type="PANTHER" id="PTHR48111">
    <property type="entry name" value="REGULATOR OF RPOS"/>
    <property type="match status" value="1"/>
</dbReference>
<feature type="modified residue" description="4-aspartylphosphate" evidence="7">
    <location>
        <position position="53"/>
    </location>
</feature>
<dbReference type="GO" id="GO:0006355">
    <property type="term" value="P:regulation of DNA-templated transcription"/>
    <property type="evidence" value="ECO:0007669"/>
    <property type="project" value="InterPro"/>
</dbReference>
<evidence type="ECO:0000313" key="9">
    <source>
        <dbReference type="EMBL" id="SQI62744.1"/>
    </source>
</evidence>
<dbReference type="STRING" id="1348624.GCA_001591545_03173"/>
<dbReference type="EMBL" id="LS483476">
    <property type="protein sequence ID" value="SQI62744.1"/>
    <property type="molecule type" value="Genomic_DNA"/>
</dbReference>
<dbReference type="GO" id="GO:0032993">
    <property type="term" value="C:protein-DNA complex"/>
    <property type="evidence" value="ECO:0007669"/>
    <property type="project" value="TreeGrafter"/>
</dbReference>
<reference evidence="9 10" key="1">
    <citation type="submission" date="2018-06" db="EMBL/GenBank/DDBJ databases">
        <authorList>
            <consortium name="Pathogen Informatics"/>
            <person name="Doyle S."/>
        </authorList>
    </citation>
    <scope>NUCLEOTIDE SEQUENCE [LARGE SCALE GENOMIC DNA]</scope>
    <source>
        <strain evidence="9 10">NCTC4824</strain>
    </source>
</reference>
<keyword evidence="6" id="KW-0804">Transcription</keyword>
<dbReference type="GO" id="GO:0000156">
    <property type="term" value="F:phosphorelay response regulator activity"/>
    <property type="evidence" value="ECO:0007669"/>
    <property type="project" value="TreeGrafter"/>
</dbReference>
<evidence type="ECO:0000313" key="10">
    <source>
        <dbReference type="Proteomes" id="UP000249134"/>
    </source>
</evidence>
<dbReference type="Gene3D" id="3.40.50.2300">
    <property type="match status" value="1"/>
</dbReference>
<dbReference type="InterPro" id="IPR011006">
    <property type="entry name" value="CheY-like_superfamily"/>
</dbReference>
<dbReference type="SUPFAM" id="SSF52172">
    <property type="entry name" value="CheY-like"/>
    <property type="match status" value="1"/>
</dbReference>
<dbReference type="PANTHER" id="PTHR48111:SF1">
    <property type="entry name" value="TWO-COMPONENT RESPONSE REGULATOR ORR33"/>
    <property type="match status" value="1"/>
</dbReference>
<feature type="domain" description="Response regulatory" evidence="8">
    <location>
        <begin position="2"/>
        <end position="116"/>
    </location>
</feature>
<evidence type="ECO:0000256" key="2">
    <source>
        <dbReference type="ARBA" id="ARBA00022553"/>
    </source>
</evidence>
<keyword evidence="10" id="KW-1185">Reference proteome</keyword>
<dbReference type="GO" id="GO:0000976">
    <property type="term" value="F:transcription cis-regulatory region binding"/>
    <property type="evidence" value="ECO:0007669"/>
    <property type="project" value="TreeGrafter"/>
</dbReference>
<keyword evidence="4" id="KW-0805">Transcription regulation</keyword>
<dbReference type="AlphaFoldDB" id="A0A2X4ZQU4"/>
<dbReference type="KEGG" id="blen:NCTC4824_03759"/>
<evidence type="ECO:0000256" key="3">
    <source>
        <dbReference type="ARBA" id="ARBA00023012"/>
    </source>
</evidence>
<dbReference type="InterPro" id="IPR016032">
    <property type="entry name" value="Sig_transdc_resp-reg_C-effctor"/>
</dbReference>
<keyword evidence="5" id="KW-0238">DNA-binding</keyword>
<comment type="subcellular location">
    <subcellularLocation>
        <location evidence="1">Cytoplasm</location>
    </subcellularLocation>
</comment>
<evidence type="ECO:0000256" key="1">
    <source>
        <dbReference type="ARBA" id="ARBA00004496"/>
    </source>
</evidence>
<evidence type="ECO:0000256" key="5">
    <source>
        <dbReference type="ARBA" id="ARBA00023125"/>
    </source>
</evidence>